<accession>B4DJC9</accession>
<name>B4DJC9_HUMAN</name>
<feature type="compositionally biased region" description="Low complexity" evidence="1">
    <location>
        <begin position="27"/>
        <end position="40"/>
    </location>
</feature>
<dbReference type="EMBL" id="AK296021">
    <property type="protein sequence ID" value="BAG58791.1"/>
    <property type="molecule type" value="mRNA"/>
</dbReference>
<evidence type="ECO:0000313" key="2">
    <source>
        <dbReference type="EMBL" id="BAG58791.1"/>
    </source>
</evidence>
<reference evidence="2" key="1">
    <citation type="submission" date="2007-10" db="EMBL/GenBank/DDBJ databases">
        <title>NEDO human cDNA sequencing project focused on splicing variants.</title>
        <authorList>
            <person name="Wakamatsu A."/>
            <person name="Yamamoto J."/>
            <person name="Kimura K."/>
            <person name="Ishii S."/>
            <person name="Watanabe K."/>
            <person name="Sugiyama A."/>
            <person name="Murakawa K."/>
            <person name="Kaida T."/>
            <person name="Tsuchiya K."/>
            <person name="Fukuzumi Y."/>
            <person name="Kumagai A."/>
            <person name="Oishi Y."/>
            <person name="Yamamoto S."/>
            <person name="Ono Y."/>
            <person name="Komori Y."/>
            <person name="Yamazaki M."/>
            <person name="Kisu Y."/>
            <person name="Nishikawa T."/>
            <person name="Sugano S."/>
            <person name="Nomura N."/>
            <person name="Isogai T."/>
        </authorList>
    </citation>
    <scope>NUCLEOTIDE SEQUENCE</scope>
    <source>
        <tissue evidence="2">Subthalamic nucleus</tissue>
    </source>
</reference>
<protein>
    <submittedName>
        <fullName evidence="2">cDNA FLJ56952</fullName>
    </submittedName>
</protein>
<evidence type="ECO:0000256" key="1">
    <source>
        <dbReference type="SAM" id="MobiDB-lite"/>
    </source>
</evidence>
<organism evidence="2">
    <name type="scientific">Homo sapiens</name>
    <name type="common">Human</name>
    <dbReference type="NCBI Taxonomy" id="9606"/>
    <lineage>
        <taxon>Eukaryota</taxon>
        <taxon>Metazoa</taxon>
        <taxon>Chordata</taxon>
        <taxon>Craniata</taxon>
        <taxon>Vertebrata</taxon>
        <taxon>Euteleostomi</taxon>
        <taxon>Mammalia</taxon>
        <taxon>Eutheria</taxon>
        <taxon>Euarchontoglires</taxon>
        <taxon>Primates</taxon>
        <taxon>Haplorrhini</taxon>
        <taxon>Catarrhini</taxon>
        <taxon>Hominidae</taxon>
        <taxon>Homo</taxon>
    </lineage>
</organism>
<sequence>MPWEGVRTQKPTRPATAATQPGTWAAPSFSQGPSSPPSVGEGIGMWGAARSFLMGEGAGRRRGPRWPLDFLHRPSAQAMAMWPCAQMPGASSASFMRWWGFRCLGSYWQGSGTGWAPPCAMASVTLKPSS</sequence>
<proteinExistence type="evidence at transcript level"/>
<dbReference type="AlphaFoldDB" id="B4DJC9"/>
<feature type="region of interest" description="Disordered" evidence="1">
    <location>
        <begin position="1"/>
        <end position="43"/>
    </location>
</feature>